<gene>
    <name evidence="1" type="ORF">Pfra01_000016400</name>
</gene>
<name>A0A9W6TL27_9STRA</name>
<keyword evidence="2" id="KW-1185">Reference proteome</keyword>
<evidence type="ECO:0000313" key="2">
    <source>
        <dbReference type="Proteomes" id="UP001165121"/>
    </source>
</evidence>
<sequence>MIYTDVNSLDAPASVAEEMSPSSAVWVAGRRDADGGVISPQKDCSAIASKQLYPEAAMPGMSCRITTKVPVPDRNEPYQQHSPFPERSVDLCWDKI</sequence>
<dbReference type="AlphaFoldDB" id="A0A9W6TL27"/>
<protein>
    <submittedName>
        <fullName evidence="1">Unnamed protein product</fullName>
    </submittedName>
</protein>
<comment type="caution">
    <text evidence="1">The sequence shown here is derived from an EMBL/GenBank/DDBJ whole genome shotgun (WGS) entry which is preliminary data.</text>
</comment>
<dbReference type="EMBL" id="BSXT01000012">
    <property type="protein sequence ID" value="GMF14746.1"/>
    <property type="molecule type" value="Genomic_DNA"/>
</dbReference>
<dbReference type="Proteomes" id="UP001165121">
    <property type="component" value="Unassembled WGS sequence"/>
</dbReference>
<reference evidence="1" key="1">
    <citation type="submission" date="2023-04" db="EMBL/GenBank/DDBJ databases">
        <title>Phytophthora fragariaefolia NBRC 109709.</title>
        <authorList>
            <person name="Ichikawa N."/>
            <person name="Sato H."/>
            <person name="Tonouchi N."/>
        </authorList>
    </citation>
    <scope>NUCLEOTIDE SEQUENCE</scope>
    <source>
        <strain evidence="1">NBRC 109709</strain>
    </source>
</reference>
<proteinExistence type="predicted"/>
<accession>A0A9W6TL27</accession>
<evidence type="ECO:0000313" key="1">
    <source>
        <dbReference type="EMBL" id="GMF14746.1"/>
    </source>
</evidence>
<organism evidence="1 2">
    <name type="scientific">Phytophthora fragariaefolia</name>
    <dbReference type="NCBI Taxonomy" id="1490495"/>
    <lineage>
        <taxon>Eukaryota</taxon>
        <taxon>Sar</taxon>
        <taxon>Stramenopiles</taxon>
        <taxon>Oomycota</taxon>
        <taxon>Peronosporomycetes</taxon>
        <taxon>Peronosporales</taxon>
        <taxon>Peronosporaceae</taxon>
        <taxon>Phytophthora</taxon>
    </lineage>
</organism>